<sequence length="126" mass="13057">PALPSTGPRHRFLRSKKSKLITTMKYFAVILAVLGVASAGLLPATIVNRVAVAPAQVTVVRQPVTVTHAEPVLRSVPVPVRAVSYTAPAVIPGPTILASHSVLAAPAWSHSPAVLAAPAVATHTVW</sequence>
<proteinExistence type="predicted"/>
<dbReference type="EMBL" id="GDHC01002816">
    <property type="protein sequence ID" value="JAQ15813.1"/>
    <property type="molecule type" value="Transcribed_RNA"/>
</dbReference>
<gene>
    <name evidence="1" type="ORF">g.31888</name>
</gene>
<evidence type="ECO:0000313" key="1">
    <source>
        <dbReference type="EMBL" id="JAQ15813.1"/>
    </source>
</evidence>
<accession>A0A146M7T4</accession>
<protein>
    <submittedName>
        <fullName evidence="1">Uncharacterized protein</fullName>
    </submittedName>
</protein>
<feature type="non-terminal residue" evidence="1">
    <location>
        <position position="1"/>
    </location>
</feature>
<organism evidence="1">
    <name type="scientific">Lygus hesperus</name>
    <name type="common">Western plant bug</name>
    <dbReference type="NCBI Taxonomy" id="30085"/>
    <lineage>
        <taxon>Eukaryota</taxon>
        <taxon>Metazoa</taxon>
        <taxon>Ecdysozoa</taxon>
        <taxon>Arthropoda</taxon>
        <taxon>Hexapoda</taxon>
        <taxon>Insecta</taxon>
        <taxon>Pterygota</taxon>
        <taxon>Neoptera</taxon>
        <taxon>Paraneoptera</taxon>
        <taxon>Hemiptera</taxon>
        <taxon>Heteroptera</taxon>
        <taxon>Panheteroptera</taxon>
        <taxon>Cimicomorpha</taxon>
        <taxon>Miridae</taxon>
        <taxon>Mirini</taxon>
        <taxon>Lygus</taxon>
    </lineage>
</organism>
<reference evidence="1" key="1">
    <citation type="journal article" date="2016" name="Gigascience">
        <title>De novo construction of an expanded transcriptome assembly for the western tarnished plant bug, Lygus hesperus.</title>
        <authorList>
            <person name="Tassone E.E."/>
            <person name="Geib S.M."/>
            <person name="Hall B."/>
            <person name="Fabrick J.A."/>
            <person name="Brent C.S."/>
            <person name="Hull J.J."/>
        </authorList>
    </citation>
    <scope>NUCLEOTIDE SEQUENCE</scope>
</reference>
<dbReference type="AlphaFoldDB" id="A0A146M7T4"/>
<name>A0A146M7T4_LYGHE</name>